<reference evidence="6" key="2">
    <citation type="submission" date="2020-12" db="EMBL/GenBank/DDBJ databases">
        <title>New Spironucleus salmonicida genome in near-complete chromosomes.</title>
        <authorList>
            <person name="Xu F."/>
            <person name="Kurt Z."/>
            <person name="Jimenez-Gonzalez A."/>
            <person name="Astvaldsson A."/>
            <person name="Andersson J.O."/>
            <person name="Svard S.G."/>
        </authorList>
    </citation>
    <scope>NUCLEOTIDE SEQUENCE</scope>
    <source>
        <strain evidence="6">ATCC 50377</strain>
    </source>
</reference>
<dbReference type="SUPFAM" id="SSF53590">
    <property type="entry name" value="Nucleoside hydrolase"/>
    <property type="match status" value="1"/>
</dbReference>
<feature type="domain" description="Inosine/uridine-preferring nucleoside hydrolase" evidence="4">
    <location>
        <begin position="4"/>
        <end position="317"/>
    </location>
</feature>
<evidence type="ECO:0000256" key="2">
    <source>
        <dbReference type="ARBA" id="ARBA00022801"/>
    </source>
</evidence>
<dbReference type="AlphaFoldDB" id="V6LMS4"/>
<gene>
    <name evidence="5" type="ORF">SS50377_18326</name>
    <name evidence="6" type="ORF">SS50377_22490</name>
</gene>
<dbReference type="InterPro" id="IPR036452">
    <property type="entry name" value="Ribo_hydro-like"/>
</dbReference>
<dbReference type="VEuPathDB" id="GiardiaDB:SS50377_22490"/>
<dbReference type="PANTHER" id="PTHR12304">
    <property type="entry name" value="INOSINE-URIDINE PREFERRING NUCLEOSIDE HYDROLASE"/>
    <property type="match status" value="1"/>
</dbReference>
<sequence length="328" mass="36690">MSYLWIDTDAGLDDTVAILMALQHSTVLGISCSYGNIPCDYVKKNVSRVVNMYKQVKGLKVIPKLTVSALNTVSKFVPKPLSEPDEECWHGIDGLGGQPDFEKKHNVPFEQLPFEEFMPSLLWAAAEAKKNGQKLKFISIGPCTTMAELEVENMQYFTMSACIPEAFASLDDAKPFGPTDGNMGVFKCPFAEHNIACDVDAAEKCFREKDIVVADWVLTIKKSLTFDTLNSLHKGENKLQDFHQAISAWMVQQTKKINGTRYMICDALAVFAAIFPEFCTLRQCGIEVITEQTEQFGRTKMVDGKNIGVIVDLEYEQLLTKLRAIFDN</sequence>
<keyword evidence="7" id="KW-1185">Reference proteome</keyword>
<dbReference type="Gene3D" id="3.90.245.10">
    <property type="entry name" value="Ribonucleoside hydrolase-like"/>
    <property type="match status" value="1"/>
</dbReference>
<dbReference type="GO" id="GO:0005829">
    <property type="term" value="C:cytosol"/>
    <property type="evidence" value="ECO:0007669"/>
    <property type="project" value="TreeGrafter"/>
</dbReference>
<protein>
    <submittedName>
        <fullName evidence="5">Inosine-uridine nucleoside N-ribohydrolase</fullName>
    </submittedName>
</protein>
<evidence type="ECO:0000256" key="3">
    <source>
        <dbReference type="ARBA" id="ARBA00023295"/>
    </source>
</evidence>
<evidence type="ECO:0000313" key="6">
    <source>
        <dbReference type="EMBL" id="KAH0574875.1"/>
    </source>
</evidence>
<dbReference type="EMBL" id="AUWU02000003">
    <property type="protein sequence ID" value="KAH0574875.1"/>
    <property type="molecule type" value="Genomic_DNA"/>
</dbReference>
<evidence type="ECO:0000313" key="5">
    <source>
        <dbReference type="EMBL" id="EST42019.1"/>
    </source>
</evidence>
<name>V6LMS4_9EUKA</name>
<evidence type="ECO:0000313" key="7">
    <source>
        <dbReference type="Proteomes" id="UP000018208"/>
    </source>
</evidence>
<evidence type="ECO:0000256" key="1">
    <source>
        <dbReference type="ARBA" id="ARBA00009176"/>
    </source>
</evidence>
<dbReference type="InterPro" id="IPR023186">
    <property type="entry name" value="IUNH"/>
</dbReference>
<dbReference type="EMBL" id="KI546166">
    <property type="protein sequence ID" value="EST42019.1"/>
    <property type="molecule type" value="Genomic_DNA"/>
</dbReference>
<proteinExistence type="inferred from homology"/>
<evidence type="ECO:0000259" key="4">
    <source>
        <dbReference type="Pfam" id="PF01156"/>
    </source>
</evidence>
<reference evidence="5 6" key="1">
    <citation type="journal article" date="2014" name="PLoS Genet.">
        <title>The Genome of Spironucleus salmonicida Highlights a Fish Pathogen Adapted to Fluctuating Environments.</title>
        <authorList>
            <person name="Xu F."/>
            <person name="Jerlstrom-Hultqvist J."/>
            <person name="Einarsson E."/>
            <person name="Astvaldsson A."/>
            <person name="Svard S.G."/>
            <person name="Andersson J.O."/>
        </authorList>
    </citation>
    <scope>NUCLEOTIDE SEQUENCE</scope>
    <source>
        <strain evidence="6">ATCC 50377</strain>
    </source>
</reference>
<dbReference type="OrthoDB" id="432381at2759"/>
<dbReference type="Pfam" id="PF01156">
    <property type="entry name" value="IU_nuc_hydro"/>
    <property type="match status" value="1"/>
</dbReference>
<dbReference type="InterPro" id="IPR001910">
    <property type="entry name" value="Inosine/uridine_hydrolase_dom"/>
</dbReference>
<keyword evidence="2 5" id="KW-0378">Hydrolase</keyword>
<dbReference type="GO" id="GO:0008477">
    <property type="term" value="F:purine nucleosidase activity"/>
    <property type="evidence" value="ECO:0007669"/>
    <property type="project" value="TreeGrafter"/>
</dbReference>
<keyword evidence="3" id="KW-0326">Glycosidase</keyword>
<accession>V6LMS4</accession>
<organism evidence="5">
    <name type="scientific">Spironucleus salmonicida</name>
    <dbReference type="NCBI Taxonomy" id="348837"/>
    <lineage>
        <taxon>Eukaryota</taxon>
        <taxon>Metamonada</taxon>
        <taxon>Diplomonadida</taxon>
        <taxon>Hexamitidae</taxon>
        <taxon>Hexamitinae</taxon>
        <taxon>Spironucleus</taxon>
    </lineage>
</organism>
<dbReference type="PANTHER" id="PTHR12304:SF58">
    <property type="entry name" value="INOSINE_URIDINE-PREFERRING NUCLEOSIDE HYDROLASE DOMAIN-CONTAINING PROTEIN"/>
    <property type="match status" value="1"/>
</dbReference>
<dbReference type="Proteomes" id="UP000018208">
    <property type="component" value="Unassembled WGS sequence"/>
</dbReference>
<dbReference type="GO" id="GO:0006152">
    <property type="term" value="P:purine nucleoside catabolic process"/>
    <property type="evidence" value="ECO:0007669"/>
    <property type="project" value="TreeGrafter"/>
</dbReference>
<comment type="similarity">
    <text evidence="1">Belongs to the IUNH family.</text>
</comment>